<accession>A0A1J7BCN7</accession>
<dbReference type="InterPro" id="IPR036390">
    <property type="entry name" value="WH_DNA-bd_sf"/>
</dbReference>
<comment type="similarity">
    <text evidence="1">Belongs to the ROK (NagC/XylR) family.</text>
</comment>
<dbReference type="EMBL" id="MLCF01000094">
    <property type="protein sequence ID" value="OIV36443.1"/>
    <property type="molecule type" value="Genomic_DNA"/>
</dbReference>
<feature type="domain" description="HTH crp-type" evidence="2">
    <location>
        <begin position="13"/>
        <end position="74"/>
    </location>
</feature>
<dbReference type="InterPro" id="IPR036388">
    <property type="entry name" value="WH-like_DNA-bd_sf"/>
</dbReference>
<dbReference type="Pfam" id="PF00480">
    <property type="entry name" value="ROK"/>
    <property type="match status" value="1"/>
</dbReference>
<dbReference type="SUPFAM" id="SSF46785">
    <property type="entry name" value="Winged helix' DNA-binding domain"/>
    <property type="match status" value="1"/>
</dbReference>
<dbReference type="CDD" id="cd23763">
    <property type="entry name" value="ASKHA_ATPase_ROK"/>
    <property type="match status" value="1"/>
</dbReference>
<gene>
    <name evidence="3" type="ORF">BIV57_16305</name>
</gene>
<dbReference type="STRING" id="1428644.BIV57_16305"/>
<evidence type="ECO:0000313" key="3">
    <source>
        <dbReference type="EMBL" id="OIV36443.1"/>
    </source>
</evidence>
<dbReference type="InterPro" id="IPR049874">
    <property type="entry name" value="ROK_cs"/>
</dbReference>
<dbReference type="PANTHER" id="PTHR18964">
    <property type="entry name" value="ROK (REPRESSOR, ORF, KINASE) FAMILY"/>
    <property type="match status" value="1"/>
</dbReference>
<evidence type="ECO:0000259" key="2">
    <source>
        <dbReference type="SMART" id="SM00419"/>
    </source>
</evidence>
<dbReference type="InterPro" id="IPR000835">
    <property type="entry name" value="HTH_MarR-typ"/>
</dbReference>
<dbReference type="Pfam" id="PF12802">
    <property type="entry name" value="MarR_2"/>
    <property type="match status" value="1"/>
</dbReference>
<dbReference type="SUPFAM" id="SSF53067">
    <property type="entry name" value="Actin-like ATPase domain"/>
    <property type="match status" value="1"/>
</dbReference>
<dbReference type="GO" id="GO:0003700">
    <property type="term" value="F:DNA-binding transcription factor activity"/>
    <property type="evidence" value="ECO:0007669"/>
    <property type="project" value="InterPro"/>
</dbReference>
<comment type="caution">
    <text evidence="3">The sequence shown here is derived from an EMBL/GenBank/DDBJ whole genome shotgun (WGS) entry which is preliminary data.</text>
</comment>
<dbReference type="PROSITE" id="PS01125">
    <property type="entry name" value="ROK"/>
    <property type="match status" value="1"/>
</dbReference>
<organism evidence="3 4">
    <name type="scientific">Mangrovactinospora gilvigrisea</name>
    <dbReference type="NCBI Taxonomy" id="1428644"/>
    <lineage>
        <taxon>Bacteria</taxon>
        <taxon>Bacillati</taxon>
        <taxon>Actinomycetota</taxon>
        <taxon>Actinomycetes</taxon>
        <taxon>Kitasatosporales</taxon>
        <taxon>Streptomycetaceae</taxon>
        <taxon>Mangrovactinospora</taxon>
    </lineage>
</organism>
<evidence type="ECO:0000313" key="4">
    <source>
        <dbReference type="Proteomes" id="UP000243342"/>
    </source>
</evidence>
<dbReference type="Gene3D" id="1.10.10.10">
    <property type="entry name" value="Winged helix-like DNA-binding domain superfamily/Winged helix DNA-binding domain"/>
    <property type="match status" value="1"/>
</dbReference>
<dbReference type="AlphaFoldDB" id="A0A1J7BCN7"/>
<proteinExistence type="inferred from homology"/>
<dbReference type="Gene3D" id="3.30.420.40">
    <property type="match status" value="3"/>
</dbReference>
<keyword evidence="4" id="KW-1185">Reference proteome</keyword>
<sequence length="345" mass="36546">MPAPSPNQSAVIEAIRLAGELGRVEIAERTGLTPQSVSRIVRRLIDDGLVLETRPAPSAATGAGKPRTPLRLRPDAGRALGLHIDPDLLTAVVTDLEGRVLRRSHRAVSRRQPSAELVETLAAEARALLEASDPGPVLGAGIAVPGPVDPSAGVVLDPPLMRTWRDVPIRRLLTERLGLPVVMEKDATAATIGEHWIGKGARDADFAYLYLGAGVGAGLFLGGDVHRGLTANAGEFGRLVPDSDSDLPRPRQLARGALALVDLLDLDLVVLGGPALQHGYADYLAEVDRTLNTQAVARRIRPVRVERSVVETEAAAVGAASTVFHAAFAPRSRRAPRTGRGDPRE</sequence>
<dbReference type="Proteomes" id="UP000243342">
    <property type="component" value="Unassembled WGS sequence"/>
</dbReference>
<dbReference type="InterPro" id="IPR012318">
    <property type="entry name" value="HTH_CRP"/>
</dbReference>
<name>A0A1J7BCN7_9ACTN</name>
<dbReference type="SMART" id="SM00419">
    <property type="entry name" value="HTH_CRP"/>
    <property type="match status" value="1"/>
</dbReference>
<evidence type="ECO:0000256" key="1">
    <source>
        <dbReference type="ARBA" id="ARBA00006479"/>
    </source>
</evidence>
<protein>
    <recommendedName>
        <fullName evidence="2">HTH crp-type domain-containing protein</fullName>
    </recommendedName>
</protein>
<dbReference type="GO" id="GO:0003677">
    <property type="term" value="F:DNA binding"/>
    <property type="evidence" value="ECO:0007669"/>
    <property type="project" value="InterPro"/>
</dbReference>
<dbReference type="InterPro" id="IPR000600">
    <property type="entry name" value="ROK"/>
</dbReference>
<dbReference type="InterPro" id="IPR043129">
    <property type="entry name" value="ATPase_NBD"/>
</dbReference>
<reference evidence="3 4" key="1">
    <citation type="submission" date="2016-10" db="EMBL/GenBank/DDBJ databases">
        <title>Genome sequence of Streptomyces gilvigriseus MUSC 26.</title>
        <authorList>
            <person name="Lee L.-H."/>
            <person name="Ser H.-L."/>
        </authorList>
    </citation>
    <scope>NUCLEOTIDE SEQUENCE [LARGE SCALE GENOMIC DNA]</scope>
    <source>
        <strain evidence="3 4">MUSC 26</strain>
    </source>
</reference>
<dbReference type="PANTHER" id="PTHR18964:SF149">
    <property type="entry name" value="BIFUNCTIONAL UDP-N-ACETYLGLUCOSAMINE 2-EPIMERASE_N-ACETYLMANNOSAMINE KINASE"/>
    <property type="match status" value="1"/>
</dbReference>